<dbReference type="Gene3D" id="3.90.79.10">
    <property type="entry name" value="Nucleoside Triphosphate Pyrophosphohydrolase"/>
    <property type="match status" value="1"/>
</dbReference>
<dbReference type="SUPFAM" id="SSF55811">
    <property type="entry name" value="Nudix"/>
    <property type="match status" value="1"/>
</dbReference>
<dbReference type="EMBL" id="VWOJ01000001">
    <property type="protein sequence ID" value="KAA5804971.1"/>
    <property type="molecule type" value="Genomic_DNA"/>
</dbReference>
<dbReference type="PROSITE" id="PS51462">
    <property type="entry name" value="NUDIX"/>
    <property type="match status" value="1"/>
</dbReference>
<feature type="domain" description="Nudix hydrolase" evidence="4">
    <location>
        <begin position="6"/>
        <end position="131"/>
    </location>
</feature>
<protein>
    <submittedName>
        <fullName evidence="5">NUDIX hydrolase</fullName>
    </submittedName>
</protein>
<evidence type="ECO:0000259" key="4">
    <source>
        <dbReference type="PROSITE" id="PS51462"/>
    </source>
</evidence>
<comment type="caution">
    <text evidence="5">The sequence shown here is derived from an EMBL/GenBank/DDBJ whole genome shotgun (WGS) entry which is preliminary data.</text>
</comment>
<dbReference type="RefSeq" id="WP_150022002.1">
    <property type="nucleotide sequence ID" value="NZ_VWOJ01000001.1"/>
</dbReference>
<comment type="similarity">
    <text evidence="3">Belongs to the Nudix hydrolase family.</text>
</comment>
<dbReference type="Pfam" id="PF00293">
    <property type="entry name" value="NUDIX"/>
    <property type="match status" value="1"/>
</dbReference>
<dbReference type="GO" id="GO:0016787">
    <property type="term" value="F:hydrolase activity"/>
    <property type="evidence" value="ECO:0007669"/>
    <property type="project" value="UniProtKB-KW"/>
</dbReference>
<organism evidence="5 6">
    <name type="scientific">Alkalicaulis satelles</name>
    <dbReference type="NCBI Taxonomy" id="2609175"/>
    <lineage>
        <taxon>Bacteria</taxon>
        <taxon>Pseudomonadati</taxon>
        <taxon>Pseudomonadota</taxon>
        <taxon>Alphaproteobacteria</taxon>
        <taxon>Maricaulales</taxon>
        <taxon>Maricaulaceae</taxon>
        <taxon>Alkalicaulis</taxon>
    </lineage>
</organism>
<reference evidence="5 6" key="1">
    <citation type="submission" date="2019-09" db="EMBL/GenBank/DDBJ databases">
        <authorList>
            <person name="Kevbrin V."/>
            <person name="Grouzdev D.S."/>
        </authorList>
    </citation>
    <scope>NUCLEOTIDE SEQUENCE [LARGE SCALE GENOMIC DNA]</scope>
    <source>
        <strain evidence="5 6">G-192</strain>
    </source>
</reference>
<dbReference type="PROSITE" id="PS00893">
    <property type="entry name" value="NUDIX_BOX"/>
    <property type="match status" value="1"/>
</dbReference>
<evidence type="ECO:0000313" key="6">
    <source>
        <dbReference type="Proteomes" id="UP000325122"/>
    </source>
</evidence>
<dbReference type="CDD" id="cd04673">
    <property type="entry name" value="NUDIX_ADPRase"/>
    <property type="match status" value="1"/>
</dbReference>
<dbReference type="Proteomes" id="UP000325122">
    <property type="component" value="Unassembled WGS sequence"/>
</dbReference>
<dbReference type="InterPro" id="IPR020476">
    <property type="entry name" value="Nudix_hydrolase"/>
</dbReference>
<keyword evidence="6" id="KW-1185">Reference proteome</keyword>
<proteinExistence type="inferred from homology"/>
<dbReference type="PANTHER" id="PTHR43736:SF1">
    <property type="entry name" value="DIHYDRONEOPTERIN TRIPHOSPHATE DIPHOSPHATASE"/>
    <property type="match status" value="1"/>
</dbReference>
<dbReference type="PRINTS" id="PR00502">
    <property type="entry name" value="NUDIXFAMILY"/>
</dbReference>
<comment type="cofactor">
    <cofactor evidence="1">
        <name>Mg(2+)</name>
        <dbReference type="ChEBI" id="CHEBI:18420"/>
    </cofactor>
</comment>
<evidence type="ECO:0000313" key="5">
    <source>
        <dbReference type="EMBL" id="KAA5804971.1"/>
    </source>
</evidence>
<dbReference type="AlphaFoldDB" id="A0A5M6ZRR3"/>
<gene>
    <name evidence="5" type="ORF">F1654_02965</name>
</gene>
<keyword evidence="2 3" id="KW-0378">Hydrolase</keyword>
<accession>A0A5M6ZRR3</accession>
<evidence type="ECO:0000256" key="1">
    <source>
        <dbReference type="ARBA" id="ARBA00001946"/>
    </source>
</evidence>
<evidence type="ECO:0000256" key="2">
    <source>
        <dbReference type="ARBA" id="ARBA00022801"/>
    </source>
</evidence>
<dbReference type="PANTHER" id="PTHR43736">
    <property type="entry name" value="ADP-RIBOSE PYROPHOSPHATASE"/>
    <property type="match status" value="1"/>
</dbReference>
<dbReference type="InterPro" id="IPR000086">
    <property type="entry name" value="NUDIX_hydrolase_dom"/>
</dbReference>
<evidence type="ECO:0000256" key="3">
    <source>
        <dbReference type="RuleBase" id="RU003476"/>
    </source>
</evidence>
<dbReference type="InterPro" id="IPR020084">
    <property type="entry name" value="NUDIX_hydrolase_CS"/>
</dbReference>
<dbReference type="InterPro" id="IPR015797">
    <property type="entry name" value="NUDIX_hydrolase-like_dom_sf"/>
</dbReference>
<sequence>MSVKARPVVSTGAIIWRGGEVLLIRRGKPPFQGEWSIPGGKVEFGERLEEALIREVREETGVEIALTGLIGVYESLGADWHYVMVDYAARWISGAPRAGDDALDARFVPYEDALELIAWDTTRTALRDALAQRDRRPGPA</sequence>
<name>A0A5M6ZRR3_9PROT</name>